<dbReference type="Pfam" id="PF04083">
    <property type="entry name" value="Abhydro_lipase"/>
    <property type="match status" value="1"/>
</dbReference>
<evidence type="ECO:0000256" key="6">
    <source>
        <dbReference type="ARBA" id="ARBA00023180"/>
    </source>
</evidence>
<comment type="caution">
    <text evidence="10">The sequence shown here is derived from an EMBL/GenBank/DDBJ whole genome shotgun (WGS) entry which is preliminary data.</text>
</comment>
<proteinExistence type="inferred from homology"/>
<dbReference type="Proteomes" id="UP001162131">
    <property type="component" value="Unassembled WGS sequence"/>
</dbReference>
<dbReference type="InterPro" id="IPR025483">
    <property type="entry name" value="Lipase_euk"/>
</dbReference>
<evidence type="ECO:0000256" key="1">
    <source>
        <dbReference type="ARBA" id="ARBA00010701"/>
    </source>
</evidence>
<keyword evidence="8" id="KW-0812">Transmembrane</keyword>
<evidence type="ECO:0000256" key="8">
    <source>
        <dbReference type="SAM" id="Phobius"/>
    </source>
</evidence>
<keyword evidence="4 7" id="KW-0442">Lipid degradation</keyword>
<evidence type="ECO:0000259" key="9">
    <source>
        <dbReference type="Pfam" id="PF04083"/>
    </source>
</evidence>
<dbReference type="PANTHER" id="PTHR11005">
    <property type="entry name" value="LYSOSOMAL ACID LIPASE-RELATED"/>
    <property type="match status" value="1"/>
</dbReference>
<protein>
    <recommendedName>
        <fullName evidence="7">Lipase</fullName>
    </recommendedName>
</protein>
<keyword evidence="6" id="KW-0325">Glycoprotein</keyword>
<dbReference type="GO" id="GO:0016042">
    <property type="term" value="P:lipid catabolic process"/>
    <property type="evidence" value="ECO:0007669"/>
    <property type="project" value="UniProtKB-KW"/>
</dbReference>
<feature type="transmembrane region" description="Helical" evidence="8">
    <location>
        <begin position="6"/>
        <end position="25"/>
    </location>
</feature>
<feature type="domain" description="Partial AB-hydrolase lipase" evidence="9">
    <location>
        <begin position="43"/>
        <end position="101"/>
    </location>
</feature>
<evidence type="ECO:0000256" key="5">
    <source>
        <dbReference type="ARBA" id="ARBA00023098"/>
    </source>
</evidence>
<reference evidence="10" key="1">
    <citation type="submission" date="2021-09" db="EMBL/GenBank/DDBJ databases">
        <authorList>
            <consortium name="AG Swart"/>
            <person name="Singh M."/>
            <person name="Singh A."/>
            <person name="Seah K."/>
            <person name="Emmerich C."/>
        </authorList>
    </citation>
    <scope>NUCLEOTIDE SEQUENCE</scope>
    <source>
        <strain evidence="10">ATCC30299</strain>
    </source>
</reference>
<keyword evidence="3 7" id="KW-0378">Hydrolase</keyword>
<accession>A0AAU9I7Y3</accession>
<evidence type="ECO:0000313" key="11">
    <source>
        <dbReference type="Proteomes" id="UP001162131"/>
    </source>
</evidence>
<sequence length="403" mass="45887">MVLLKALLSGIAATAAVGIASYYGLQYYISHAKLPPELTYTFEELCTSKGYKVQTHQITTNDGYILCLYRISAKDQDFVKGKTPVLMVHGLTHHASSYVISQKSKAPAFALADEGFDVWLLNTRGNHLSRKHETLDANQPEYWEWCANHIGANDIPKTIDYILEQTEKPKLNYIGHSQGCFVLFQCVCFRPDYGDKVNVAALMAPVAGFISVDTAYLRQLLNPPFLEVYEKKGINFLVNYSETPNYPARLAYAFPRYAAWKYQDKLDLYLNNEDPKDLAIYLQKFCGGTSIMNLKYWSQVLKERSPLPYSYDYGEEKNREVYGTSKPPQMQLSNLRCKVALLYGKYDTVITPEDGKVSISQMPQDKIIFQKFDYNQDHAGFAVSANQEHMADILKIFKENPIE</sequence>
<dbReference type="InterPro" id="IPR029058">
    <property type="entry name" value="AB_hydrolase_fold"/>
</dbReference>
<evidence type="ECO:0000313" key="10">
    <source>
        <dbReference type="EMBL" id="CAG9310080.1"/>
    </source>
</evidence>
<comment type="similarity">
    <text evidence="1 7">Belongs to the AB hydrolase superfamily. Lipase family.</text>
</comment>
<keyword evidence="8" id="KW-1133">Transmembrane helix</keyword>
<dbReference type="PIRSF" id="PIRSF000862">
    <property type="entry name" value="Steryl_ester_lip"/>
    <property type="match status" value="1"/>
</dbReference>
<dbReference type="FunFam" id="3.40.50.1820:FF:000057">
    <property type="entry name" value="Lipase"/>
    <property type="match status" value="1"/>
</dbReference>
<gene>
    <name evidence="10" type="ORF">BSTOLATCC_MIC291</name>
</gene>
<name>A0AAU9I7Y3_9CILI</name>
<keyword evidence="8" id="KW-0472">Membrane</keyword>
<dbReference type="EMBL" id="CAJZBQ010000001">
    <property type="protein sequence ID" value="CAG9310080.1"/>
    <property type="molecule type" value="Genomic_DNA"/>
</dbReference>
<keyword evidence="11" id="KW-1185">Reference proteome</keyword>
<dbReference type="GO" id="GO:0016788">
    <property type="term" value="F:hydrolase activity, acting on ester bonds"/>
    <property type="evidence" value="ECO:0007669"/>
    <property type="project" value="InterPro"/>
</dbReference>
<dbReference type="SUPFAM" id="SSF53474">
    <property type="entry name" value="alpha/beta-Hydrolases"/>
    <property type="match status" value="1"/>
</dbReference>
<keyword evidence="2" id="KW-0732">Signal</keyword>
<dbReference type="Gene3D" id="3.40.50.1820">
    <property type="entry name" value="alpha/beta hydrolase"/>
    <property type="match status" value="1"/>
</dbReference>
<keyword evidence="5" id="KW-0443">Lipid metabolism</keyword>
<evidence type="ECO:0000256" key="7">
    <source>
        <dbReference type="PIRNR" id="PIRNR000862"/>
    </source>
</evidence>
<evidence type="ECO:0000256" key="4">
    <source>
        <dbReference type="ARBA" id="ARBA00022963"/>
    </source>
</evidence>
<evidence type="ECO:0000256" key="2">
    <source>
        <dbReference type="ARBA" id="ARBA00022729"/>
    </source>
</evidence>
<organism evidence="10 11">
    <name type="scientific">Blepharisma stoltei</name>
    <dbReference type="NCBI Taxonomy" id="1481888"/>
    <lineage>
        <taxon>Eukaryota</taxon>
        <taxon>Sar</taxon>
        <taxon>Alveolata</taxon>
        <taxon>Ciliophora</taxon>
        <taxon>Postciliodesmatophora</taxon>
        <taxon>Heterotrichea</taxon>
        <taxon>Heterotrichida</taxon>
        <taxon>Blepharismidae</taxon>
        <taxon>Blepharisma</taxon>
    </lineage>
</organism>
<evidence type="ECO:0000256" key="3">
    <source>
        <dbReference type="ARBA" id="ARBA00022801"/>
    </source>
</evidence>
<dbReference type="AlphaFoldDB" id="A0AAU9I7Y3"/>
<dbReference type="InterPro" id="IPR006693">
    <property type="entry name" value="AB_hydrolase_lipase"/>
</dbReference>